<organism evidence="7 8">
    <name type="scientific">Aspergillus fijiensis CBS 313.89</name>
    <dbReference type="NCBI Taxonomy" id="1448319"/>
    <lineage>
        <taxon>Eukaryota</taxon>
        <taxon>Fungi</taxon>
        <taxon>Dikarya</taxon>
        <taxon>Ascomycota</taxon>
        <taxon>Pezizomycotina</taxon>
        <taxon>Eurotiomycetes</taxon>
        <taxon>Eurotiomycetidae</taxon>
        <taxon>Eurotiales</taxon>
        <taxon>Aspergillaceae</taxon>
        <taxon>Aspergillus</taxon>
    </lineage>
</organism>
<feature type="domain" description="Phenol hydroxylase-like C-terminal dimerisation" evidence="6">
    <location>
        <begin position="418"/>
        <end position="622"/>
    </location>
</feature>
<dbReference type="InterPro" id="IPR002938">
    <property type="entry name" value="FAD-bd"/>
</dbReference>
<dbReference type="Proteomes" id="UP000249789">
    <property type="component" value="Unassembled WGS sequence"/>
</dbReference>
<dbReference type="GO" id="GO:0016709">
    <property type="term" value="F:oxidoreductase activity, acting on paired donors, with incorporation or reduction of molecular oxygen, NAD(P)H as one donor, and incorporation of one atom of oxygen"/>
    <property type="evidence" value="ECO:0007669"/>
    <property type="project" value="UniProtKB-ARBA"/>
</dbReference>
<evidence type="ECO:0000256" key="3">
    <source>
        <dbReference type="ARBA" id="ARBA00022827"/>
    </source>
</evidence>
<dbReference type="SUPFAM" id="SSF51905">
    <property type="entry name" value="FAD/NAD(P)-binding domain"/>
    <property type="match status" value="1"/>
</dbReference>
<evidence type="ECO:0000259" key="5">
    <source>
        <dbReference type="Pfam" id="PF01494"/>
    </source>
</evidence>
<keyword evidence="8" id="KW-1185">Reference proteome</keyword>
<dbReference type="EMBL" id="KZ824721">
    <property type="protein sequence ID" value="RAK71437.1"/>
    <property type="molecule type" value="Genomic_DNA"/>
</dbReference>
<accession>A0A8G1RCX0</accession>
<dbReference type="Pfam" id="PF07976">
    <property type="entry name" value="Phe_hydrox_dim"/>
    <property type="match status" value="1"/>
</dbReference>
<feature type="domain" description="FAD-binding" evidence="5">
    <location>
        <begin position="13"/>
        <end position="370"/>
    </location>
</feature>
<dbReference type="SUPFAM" id="SSF54373">
    <property type="entry name" value="FAD-linked reductases, C-terminal domain"/>
    <property type="match status" value="1"/>
</dbReference>
<keyword evidence="3" id="KW-0274">FAD</keyword>
<dbReference type="Pfam" id="PF01494">
    <property type="entry name" value="FAD_binding_3"/>
    <property type="match status" value="1"/>
</dbReference>
<evidence type="ECO:0000256" key="2">
    <source>
        <dbReference type="ARBA" id="ARBA00022630"/>
    </source>
</evidence>
<dbReference type="GeneID" id="63866450"/>
<dbReference type="PANTHER" id="PTHR43004">
    <property type="entry name" value="TRK SYSTEM POTASSIUM UPTAKE PROTEIN"/>
    <property type="match status" value="1"/>
</dbReference>
<dbReference type="VEuPathDB" id="FungiDB:BO72DRAFT_503395"/>
<evidence type="ECO:0000313" key="8">
    <source>
        <dbReference type="Proteomes" id="UP000249789"/>
    </source>
</evidence>
<protein>
    <submittedName>
        <fullName evidence="7">FAD binding domain protein</fullName>
    </submittedName>
</protein>
<dbReference type="AlphaFoldDB" id="A0A8G1RCX0"/>
<dbReference type="Gene3D" id="3.30.9.10">
    <property type="entry name" value="D-Amino Acid Oxidase, subunit A, domain 2"/>
    <property type="match status" value="1"/>
</dbReference>
<dbReference type="Gene3D" id="3.40.30.20">
    <property type="match status" value="1"/>
</dbReference>
<dbReference type="Gene3D" id="3.50.50.60">
    <property type="entry name" value="FAD/NAD(P)-binding domain"/>
    <property type="match status" value="1"/>
</dbReference>
<comment type="similarity">
    <text evidence="1">Belongs to the PheA/TfdB FAD monooxygenase family.</text>
</comment>
<dbReference type="RefSeq" id="XP_040795449.1">
    <property type="nucleotide sequence ID" value="XM_040949117.1"/>
</dbReference>
<dbReference type="InterPro" id="IPR036249">
    <property type="entry name" value="Thioredoxin-like_sf"/>
</dbReference>
<keyword evidence="2" id="KW-0285">Flavoprotein</keyword>
<dbReference type="SUPFAM" id="SSF52833">
    <property type="entry name" value="Thioredoxin-like"/>
    <property type="match status" value="1"/>
</dbReference>
<dbReference type="InterPro" id="IPR036188">
    <property type="entry name" value="FAD/NAD-bd_sf"/>
</dbReference>
<evidence type="ECO:0000256" key="4">
    <source>
        <dbReference type="ARBA" id="ARBA00023002"/>
    </source>
</evidence>
<sequence length="625" mass="69845">MICQEQPAPSVDFDVVIIGAGPAGLMAAVWLAQLSIKTLVIERKSCRTLTGHADGLESRTLEILDSFGLAGIIWKESNRTMEVCLWHRDPRGVLCRDSVSPNYNPGLSRFQEVTLGQGRIEERLLEFVNKSPDVQIKWETSPQELLIHRDLVDLHREFAVELRLGTDTTENQSFVRTRYLIGCDGAHSWVRKQLGLSLEGETASNDNWGVLDCIPTTDFPDIRKRCIIKSPTGNVMIIPREDNLVRFYIQLPARCATRFRRDRQPLVLLSSLGDALKPYYLVTSHVAWCTIYTVGQRLCRNFSVQDRIFLSGDAVHTHSPKAGQGMNVSMQDTYNLGWKLASVLKGVATPAILRTYQEERLPVAERLIRFDRRMCLGVCSGPDHDSAEREKPADFKDKATGLEGTLSEENTTASGLSVTYPPNLLVTGTRDSHSSPDKNGVLYCSKPHLAENIVVGRRLPDVLVLCQSDSQPWHLQERLPSTGQWHLLVFGGDISQALQMQRVEALARQLTRPNSILAPRWMSGATTAVGSVAVYLIHSASRFDVQLTSLPPIFRPYDDRRGREYRRVFADNEGFAPGCGTAYSLYGIAPEGCVVLLRPDQHCSLVVSLEDSDVLERFFSLFVPV</sequence>
<keyword evidence="4" id="KW-0560">Oxidoreductase</keyword>
<dbReference type="InterPro" id="IPR050641">
    <property type="entry name" value="RIFMO-like"/>
</dbReference>
<dbReference type="OrthoDB" id="1716816at2759"/>
<name>A0A8G1RCX0_9EURO</name>
<dbReference type="InterPro" id="IPR012941">
    <property type="entry name" value="Phe_hydrox_C_dim_dom"/>
</dbReference>
<dbReference type="PANTHER" id="PTHR43004:SF13">
    <property type="entry name" value="FAD-BINDING DOMAIN-CONTAINING PROTEIN-RELATED"/>
    <property type="match status" value="1"/>
</dbReference>
<dbReference type="CDD" id="cd02979">
    <property type="entry name" value="PHOX_C"/>
    <property type="match status" value="1"/>
</dbReference>
<dbReference type="GO" id="GO:0071949">
    <property type="term" value="F:FAD binding"/>
    <property type="evidence" value="ECO:0007669"/>
    <property type="project" value="InterPro"/>
</dbReference>
<evidence type="ECO:0000259" key="6">
    <source>
        <dbReference type="Pfam" id="PF07976"/>
    </source>
</evidence>
<proteinExistence type="inferred from homology"/>
<evidence type="ECO:0000313" key="7">
    <source>
        <dbReference type="EMBL" id="RAK71437.1"/>
    </source>
</evidence>
<evidence type="ECO:0000256" key="1">
    <source>
        <dbReference type="ARBA" id="ARBA00007801"/>
    </source>
</evidence>
<dbReference type="PRINTS" id="PR00420">
    <property type="entry name" value="RNGMNOXGNASE"/>
</dbReference>
<gene>
    <name evidence="7" type="ORF">BO72DRAFT_503395</name>
</gene>
<reference evidence="7 8" key="1">
    <citation type="submission" date="2018-02" db="EMBL/GenBank/DDBJ databases">
        <title>The genomes of Aspergillus section Nigri reveals drivers in fungal speciation.</title>
        <authorList>
            <consortium name="DOE Joint Genome Institute"/>
            <person name="Vesth T.C."/>
            <person name="Nybo J."/>
            <person name="Theobald S."/>
            <person name="Brandl J."/>
            <person name="Frisvad J.C."/>
            <person name="Nielsen K.F."/>
            <person name="Lyhne E.K."/>
            <person name="Kogle M.E."/>
            <person name="Kuo A."/>
            <person name="Riley R."/>
            <person name="Clum A."/>
            <person name="Nolan M."/>
            <person name="Lipzen A."/>
            <person name="Salamov A."/>
            <person name="Henrissat B."/>
            <person name="Wiebenga A."/>
            <person name="De vries R.P."/>
            <person name="Grigoriev I.V."/>
            <person name="Mortensen U.H."/>
            <person name="Andersen M.R."/>
            <person name="Baker S.E."/>
        </authorList>
    </citation>
    <scope>NUCLEOTIDE SEQUENCE [LARGE SCALE GENOMIC DNA]</scope>
    <source>
        <strain evidence="7 8">CBS 313.89</strain>
    </source>
</reference>
<dbReference type="InterPro" id="IPR038220">
    <property type="entry name" value="PHOX_C_sf"/>
</dbReference>